<evidence type="ECO:0000256" key="1">
    <source>
        <dbReference type="SAM" id="Phobius"/>
    </source>
</evidence>
<keyword evidence="1" id="KW-0472">Membrane</keyword>
<comment type="caution">
    <text evidence="2">The sequence shown here is derived from an EMBL/GenBank/DDBJ whole genome shotgun (WGS) entry which is preliminary data.</text>
</comment>
<organism evidence="2 3">
    <name type="scientific">Halorubellus litoreus</name>
    <dbReference type="NCBI Taxonomy" id="755308"/>
    <lineage>
        <taxon>Archaea</taxon>
        <taxon>Methanobacteriati</taxon>
        <taxon>Methanobacteriota</taxon>
        <taxon>Stenosarchaea group</taxon>
        <taxon>Halobacteria</taxon>
        <taxon>Halobacteriales</taxon>
        <taxon>Halorubellaceae</taxon>
        <taxon>Halorubellus</taxon>
    </lineage>
</organism>
<evidence type="ECO:0000313" key="3">
    <source>
        <dbReference type="Proteomes" id="UP001596395"/>
    </source>
</evidence>
<dbReference type="RefSeq" id="WP_336349201.1">
    <property type="nucleotide sequence ID" value="NZ_JAZAQL010000001.1"/>
</dbReference>
<feature type="transmembrane region" description="Helical" evidence="1">
    <location>
        <begin position="12"/>
        <end position="45"/>
    </location>
</feature>
<keyword evidence="1" id="KW-1133">Transmembrane helix</keyword>
<accession>A0ABD5VFF5</accession>
<evidence type="ECO:0008006" key="4">
    <source>
        <dbReference type="Google" id="ProtNLM"/>
    </source>
</evidence>
<protein>
    <recommendedName>
        <fullName evidence="4">Sulfite exporter TauE/SafE family protein</fullName>
    </recommendedName>
</protein>
<dbReference type="AlphaFoldDB" id="A0ABD5VFF5"/>
<keyword evidence="1" id="KW-0812">Transmembrane</keyword>
<sequence>MADDNSIPLSWILLFLVLVLGVGAGAVIFVGGSIMASGGVIALPLLG</sequence>
<dbReference type="EMBL" id="JBHSXN010000001">
    <property type="protein sequence ID" value="MFC6952209.1"/>
    <property type="molecule type" value="Genomic_DNA"/>
</dbReference>
<gene>
    <name evidence="2" type="ORF">ACFQGB_04980</name>
</gene>
<keyword evidence="3" id="KW-1185">Reference proteome</keyword>
<reference evidence="2 3" key="1">
    <citation type="journal article" date="2019" name="Int. J. Syst. Evol. Microbiol.">
        <title>The Global Catalogue of Microorganisms (GCM) 10K type strain sequencing project: providing services to taxonomists for standard genome sequencing and annotation.</title>
        <authorList>
            <consortium name="The Broad Institute Genomics Platform"/>
            <consortium name="The Broad Institute Genome Sequencing Center for Infectious Disease"/>
            <person name="Wu L."/>
            <person name="Ma J."/>
        </authorList>
    </citation>
    <scope>NUCLEOTIDE SEQUENCE [LARGE SCALE GENOMIC DNA]</scope>
    <source>
        <strain evidence="2 3">GX26</strain>
    </source>
</reference>
<name>A0ABD5VFF5_9EURY</name>
<dbReference type="Proteomes" id="UP001596395">
    <property type="component" value="Unassembled WGS sequence"/>
</dbReference>
<proteinExistence type="predicted"/>
<evidence type="ECO:0000313" key="2">
    <source>
        <dbReference type="EMBL" id="MFC6952209.1"/>
    </source>
</evidence>